<name>A0A2S8GIA3_9BACT</name>
<evidence type="ECO:0000256" key="4">
    <source>
        <dbReference type="ARBA" id="ARBA00023180"/>
    </source>
</evidence>
<evidence type="ECO:0000313" key="7">
    <source>
        <dbReference type="Proteomes" id="UP000237819"/>
    </source>
</evidence>
<dbReference type="SUPFAM" id="SSF48113">
    <property type="entry name" value="Heme-dependent peroxidases"/>
    <property type="match status" value="2"/>
</dbReference>
<dbReference type="InterPro" id="IPR019791">
    <property type="entry name" value="Haem_peroxidase_animal"/>
</dbReference>
<dbReference type="GO" id="GO:0006979">
    <property type="term" value="P:response to oxidative stress"/>
    <property type="evidence" value="ECO:0007669"/>
    <property type="project" value="InterPro"/>
</dbReference>
<dbReference type="PRINTS" id="PR00457">
    <property type="entry name" value="ANPEROXIDASE"/>
</dbReference>
<dbReference type="GO" id="GO:0000272">
    <property type="term" value="P:polysaccharide catabolic process"/>
    <property type="evidence" value="ECO:0007669"/>
    <property type="project" value="InterPro"/>
</dbReference>
<feature type="domain" description="SbsA Ig-like" evidence="5">
    <location>
        <begin position="955"/>
        <end position="1059"/>
    </location>
</feature>
<reference evidence="6 7" key="1">
    <citation type="submission" date="2018-02" db="EMBL/GenBank/DDBJ databases">
        <title>Comparative genomes isolates from brazilian mangrove.</title>
        <authorList>
            <person name="Araujo J.E."/>
            <person name="Taketani R.G."/>
            <person name="Silva M.C.P."/>
            <person name="Loureco M.V."/>
            <person name="Andreote F.D."/>
        </authorList>
    </citation>
    <scope>NUCLEOTIDE SEQUENCE [LARGE SCALE GENOMIC DNA]</scope>
    <source>
        <strain evidence="6 7">Nap-Phe MGV</strain>
    </source>
</reference>
<dbReference type="InterPro" id="IPR037120">
    <property type="entry name" value="Haem_peroxidase_sf_animal"/>
</dbReference>
<dbReference type="InterPro" id="IPR032812">
    <property type="entry name" value="SbsA_Ig"/>
</dbReference>
<evidence type="ECO:0000256" key="2">
    <source>
        <dbReference type="ARBA" id="ARBA00022525"/>
    </source>
</evidence>
<keyword evidence="4" id="KW-0325">Glycoprotein</keyword>
<dbReference type="GO" id="GO:0005576">
    <property type="term" value="C:extracellular region"/>
    <property type="evidence" value="ECO:0007669"/>
    <property type="project" value="UniProtKB-SubCell"/>
</dbReference>
<dbReference type="Pfam" id="PF03098">
    <property type="entry name" value="An_peroxidase"/>
    <property type="match status" value="2"/>
</dbReference>
<dbReference type="AlphaFoldDB" id="A0A2S8GIA3"/>
<keyword evidence="3" id="KW-0732">Signal</keyword>
<dbReference type="RefSeq" id="WP_105337147.1">
    <property type="nucleotide sequence ID" value="NZ_PUHZ01000020.1"/>
</dbReference>
<dbReference type="Gene3D" id="2.60.40.10">
    <property type="entry name" value="Immunoglobulins"/>
    <property type="match status" value="1"/>
</dbReference>
<comment type="caution">
    <text evidence="6">The sequence shown here is derived from an EMBL/GenBank/DDBJ whole genome shotgun (WGS) entry which is preliminary data.</text>
</comment>
<dbReference type="CDD" id="cd09822">
    <property type="entry name" value="peroxinectin_like_bacterial"/>
    <property type="match status" value="1"/>
</dbReference>
<sequence>MRRSPRQRRRQVTGSDVRYETLEPRTMFADLGSVLGEDATSLGVAGSSTLISGQLRSPNDEPLAGIPVEIAGQIAVTDAYGYFQIAIPWSAQPTDSLDISVPTGDPYFDPFGTGVATIPMQRARFDATTGDQVGDPMEHPNLITSFLDAGMVYGSDDERAAALRTFVDGKLKTSAGELMPVNDLATFPTGTQDNDNAGPFDASLLFVGGDVRANENVALTSLHTLLVREHNRLADQIKAENPTFTDEQIYQQARRLVGAIVQQITYNEYLPILIGLDALPAYAGYDDAIDPSESAIFATAAYRVGHTQLYSEILRLDENLQSLPGGSLELRHAFFNPQAIYDDGIEPYLRGLLVSQSEEIDTYVIDDVRNFLFGPPGAGGLDLAAINIQRGRDLGLPSYNQARIDFGLPAVTAFSEITSDPVVAMRLEQAYGSVDKIDVWVGGMAEDHVPGAQVGPLFQKIIADQFARVRDGDRYYFENGQFTADEMTLIRSTRLSSLIERNTGITGLPDNVFLSSGIGAIPGDPYALATEVSTDYRSADGFGNNVANPTSGAANDNLTTNFTVSYGDGYFSPAGDDRPNTREISNTVIAQAAPIPNSAGTTGFFVFWGQLLDHDLGLTPGGVSNELNMHGETYLDPVTNVTYELTSGKVNVLLGHEVFAGAGNVILDPIYVNQDVSESKGVFAHFSGEIATPGATQTFIVSISPDHFDMPADWIAVGWKVTAVDGSSLDPAAVQILTAQGMPISTGVAWNNVPTGGGESLVMSRLNPGNYRIVVAGEGLTTGGFILQAVLAGDTSGDRFVDVFDMFSVFNHVLGSLPPGDPADYYVPEADLNADGLLTQADYEIAVDNIWNGTSLNPLYLSLMVDPADDTGAKGDGVTSIPLIQLCGAATPGSLVTFDLNGDGVIDDQMIAVESQNGVNYVFDALLSEGSQQVVVKATDPFGQTLTRKLMLTLDSIAPSVVSVFPEPGGLIISSNTSDFTVQIQFNENLPLDDVLAKLLISGNVSGTITPLSPRWDSTTHTLSFEIDGAQSDTNYIIEIPSTLTDQAGNPTGPLTYTFQRVLLARPSTLGVILLSGIEVTQLGNGTLFADSLNAPLVLSLIDLVE</sequence>
<dbReference type="GO" id="GO:0020037">
    <property type="term" value="F:heme binding"/>
    <property type="evidence" value="ECO:0007669"/>
    <property type="project" value="InterPro"/>
</dbReference>
<dbReference type="PANTHER" id="PTHR11475:SF4">
    <property type="entry name" value="CHORION PEROXIDASE"/>
    <property type="match status" value="1"/>
</dbReference>
<organism evidence="6 7">
    <name type="scientific">Blastopirellula marina</name>
    <dbReference type="NCBI Taxonomy" id="124"/>
    <lineage>
        <taxon>Bacteria</taxon>
        <taxon>Pseudomonadati</taxon>
        <taxon>Planctomycetota</taxon>
        <taxon>Planctomycetia</taxon>
        <taxon>Pirellulales</taxon>
        <taxon>Pirellulaceae</taxon>
        <taxon>Blastopirellula</taxon>
    </lineage>
</organism>
<proteinExistence type="predicted"/>
<accession>A0A2S8GIA3</accession>
<dbReference type="Pfam" id="PF13205">
    <property type="entry name" value="Big_5"/>
    <property type="match status" value="1"/>
</dbReference>
<gene>
    <name evidence="6" type="ORF">C5Y93_19575</name>
</gene>
<dbReference type="PROSITE" id="PS50292">
    <property type="entry name" value="PEROXIDASE_3"/>
    <property type="match status" value="1"/>
</dbReference>
<evidence type="ECO:0000313" key="6">
    <source>
        <dbReference type="EMBL" id="PQO44178.1"/>
    </source>
</evidence>
<dbReference type="GO" id="GO:0004601">
    <property type="term" value="F:peroxidase activity"/>
    <property type="evidence" value="ECO:0007669"/>
    <property type="project" value="InterPro"/>
</dbReference>
<evidence type="ECO:0000256" key="3">
    <source>
        <dbReference type="ARBA" id="ARBA00022729"/>
    </source>
</evidence>
<dbReference type="InterPro" id="IPR036439">
    <property type="entry name" value="Dockerin_dom_sf"/>
</dbReference>
<protein>
    <recommendedName>
        <fullName evidence="5">SbsA Ig-like domain-containing protein</fullName>
    </recommendedName>
</protein>
<dbReference type="SUPFAM" id="SSF63446">
    <property type="entry name" value="Type I dockerin domain"/>
    <property type="match status" value="1"/>
</dbReference>
<dbReference type="OrthoDB" id="9765610at2"/>
<evidence type="ECO:0000259" key="5">
    <source>
        <dbReference type="Pfam" id="PF13205"/>
    </source>
</evidence>
<dbReference type="InterPro" id="IPR010255">
    <property type="entry name" value="Haem_peroxidase_sf"/>
</dbReference>
<dbReference type="Proteomes" id="UP000237819">
    <property type="component" value="Unassembled WGS sequence"/>
</dbReference>
<comment type="subcellular location">
    <subcellularLocation>
        <location evidence="1">Secreted</location>
    </subcellularLocation>
</comment>
<evidence type="ECO:0000256" key="1">
    <source>
        <dbReference type="ARBA" id="ARBA00004613"/>
    </source>
</evidence>
<dbReference type="EMBL" id="PUHZ01000020">
    <property type="protein sequence ID" value="PQO44178.1"/>
    <property type="molecule type" value="Genomic_DNA"/>
</dbReference>
<dbReference type="Gene3D" id="1.10.640.10">
    <property type="entry name" value="Haem peroxidase domain superfamily, animal type"/>
    <property type="match status" value="2"/>
</dbReference>
<dbReference type="PANTHER" id="PTHR11475">
    <property type="entry name" value="OXIDASE/PEROXIDASE"/>
    <property type="match status" value="1"/>
</dbReference>
<keyword evidence="2" id="KW-0964">Secreted</keyword>
<dbReference type="InterPro" id="IPR013783">
    <property type="entry name" value="Ig-like_fold"/>
</dbReference>